<evidence type="ECO:0000313" key="2">
    <source>
        <dbReference type="EMBL" id="CAH4029293.1"/>
    </source>
</evidence>
<proteinExistence type="predicted"/>
<protein>
    <submittedName>
        <fullName evidence="2">Uncharacterized protein</fullName>
    </submittedName>
</protein>
<keyword evidence="3" id="KW-1185">Reference proteome</keyword>
<sequence length="152" mass="17026">MARAGEAALTLGEPPDEPLTSLAVDAESTADSMLRDVYTRITHPSRAVFRATINKNPERNEGAAACARPPRLSRAIGRPPDSLRRDWPPQPRRCLRPFFRCIASARRNVPVSFGWRVERSRRGCIDKNVTGNQYEPGCRGSANEPLQHIFLY</sequence>
<dbReference type="EMBL" id="CALOZG010000008">
    <property type="protein sequence ID" value="CAH4029293.1"/>
    <property type="molecule type" value="Genomic_DNA"/>
</dbReference>
<name>A0A9P0XBU2_PIEBR</name>
<feature type="region of interest" description="Disordered" evidence="1">
    <location>
        <begin position="59"/>
        <end position="88"/>
    </location>
</feature>
<comment type="caution">
    <text evidence="2">The sequence shown here is derived from an EMBL/GenBank/DDBJ whole genome shotgun (WGS) entry which is preliminary data.</text>
</comment>
<reference evidence="2" key="1">
    <citation type="submission" date="2022-05" db="EMBL/GenBank/DDBJ databases">
        <authorList>
            <person name="Okamura Y."/>
        </authorList>
    </citation>
    <scope>NUCLEOTIDE SEQUENCE</scope>
</reference>
<dbReference type="Proteomes" id="UP001152562">
    <property type="component" value="Unassembled WGS sequence"/>
</dbReference>
<evidence type="ECO:0000313" key="3">
    <source>
        <dbReference type="Proteomes" id="UP001152562"/>
    </source>
</evidence>
<dbReference type="AlphaFoldDB" id="A0A9P0XBU2"/>
<accession>A0A9P0XBU2</accession>
<organism evidence="2 3">
    <name type="scientific">Pieris brassicae</name>
    <name type="common">White butterfly</name>
    <name type="synonym">Large white butterfly</name>
    <dbReference type="NCBI Taxonomy" id="7116"/>
    <lineage>
        <taxon>Eukaryota</taxon>
        <taxon>Metazoa</taxon>
        <taxon>Ecdysozoa</taxon>
        <taxon>Arthropoda</taxon>
        <taxon>Hexapoda</taxon>
        <taxon>Insecta</taxon>
        <taxon>Pterygota</taxon>
        <taxon>Neoptera</taxon>
        <taxon>Endopterygota</taxon>
        <taxon>Lepidoptera</taxon>
        <taxon>Glossata</taxon>
        <taxon>Ditrysia</taxon>
        <taxon>Papilionoidea</taxon>
        <taxon>Pieridae</taxon>
        <taxon>Pierinae</taxon>
        <taxon>Pieris</taxon>
    </lineage>
</organism>
<gene>
    <name evidence="2" type="ORF">PIBRA_LOCUS6054</name>
</gene>
<evidence type="ECO:0000256" key="1">
    <source>
        <dbReference type="SAM" id="MobiDB-lite"/>
    </source>
</evidence>